<keyword evidence="1" id="KW-0808">Transferase</keyword>
<dbReference type="GO" id="GO:0005524">
    <property type="term" value="F:ATP binding"/>
    <property type="evidence" value="ECO:0007669"/>
    <property type="project" value="UniProtKB-KW"/>
</dbReference>
<accession>A0ABV8DFZ4</accession>
<dbReference type="SMART" id="SM00387">
    <property type="entry name" value="HATPase_c"/>
    <property type="match status" value="1"/>
</dbReference>
<dbReference type="Gene3D" id="3.30.565.10">
    <property type="entry name" value="Histidine kinase-like ATPase, C-terminal domain"/>
    <property type="match status" value="1"/>
</dbReference>
<dbReference type="SMART" id="SM00448">
    <property type="entry name" value="REC"/>
    <property type="match status" value="1"/>
</dbReference>
<evidence type="ECO:0000259" key="6">
    <source>
        <dbReference type="PROSITE" id="PS50109"/>
    </source>
</evidence>
<protein>
    <submittedName>
        <fullName evidence="8">ATP-binding protein</fullName>
    </submittedName>
</protein>
<dbReference type="InterPro" id="IPR011712">
    <property type="entry name" value="Sig_transdc_His_kin_sub3_dim/P"/>
</dbReference>
<reference evidence="9" key="1">
    <citation type="journal article" date="2019" name="Int. J. Syst. Evol. Microbiol.">
        <title>The Global Catalogue of Microorganisms (GCM) 10K type strain sequencing project: providing services to taxonomists for standard genome sequencing and annotation.</title>
        <authorList>
            <consortium name="The Broad Institute Genomics Platform"/>
            <consortium name="The Broad Institute Genome Sequencing Center for Infectious Disease"/>
            <person name="Wu L."/>
            <person name="Ma J."/>
        </authorList>
    </citation>
    <scope>NUCLEOTIDE SEQUENCE [LARGE SCALE GENOMIC DNA]</scope>
    <source>
        <strain evidence="9">CCUG 2113</strain>
    </source>
</reference>
<dbReference type="PROSITE" id="PS50109">
    <property type="entry name" value="HIS_KIN"/>
    <property type="match status" value="1"/>
</dbReference>
<gene>
    <name evidence="8" type="ORF">ACFOW3_22785</name>
</gene>
<organism evidence="8 9">
    <name type="scientific">Acidovorax facilis</name>
    <dbReference type="NCBI Taxonomy" id="12917"/>
    <lineage>
        <taxon>Bacteria</taxon>
        <taxon>Pseudomonadati</taxon>
        <taxon>Pseudomonadota</taxon>
        <taxon>Betaproteobacteria</taxon>
        <taxon>Burkholderiales</taxon>
        <taxon>Comamonadaceae</taxon>
        <taxon>Acidovorax</taxon>
    </lineage>
</organism>
<keyword evidence="2" id="KW-0418">Kinase</keyword>
<evidence type="ECO:0000259" key="7">
    <source>
        <dbReference type="PROSITE" id="PS50110"/>
    </source>
</evidence>
<dbReference type="PANTHER" id="PTHR24421:SF59">
    <property type="entry name" value="OXYGEN SENSOR HISTIDINE KINASE NREB"/>
    <property type="match status" value="1"/>
</dbReference>
<dbReference type="CDD" id="cd00156">
    <property type="entry name" value="REC"/>
    <property type="match status" value="1"/>
</dbReference>
<evidence type="ECO:0000256" key="4">
    <source>
        <dbReference type="PROSITE-ProRule" id="PRU00169"/>
    </source>
</evidence>
<dbReference type="InterPro" id="IPR003594">
    <property type="entry name" value="HATPase_dom"/>
</dbReference>
<dbReference type="Pfam" id="PF07730">
    <property type="entry name" value="HisKA_3"/>
    <property type="match status" value="1"/>
</dbReference>
<dbReference type="Pfam" id="PF00072">
    <property type="entry name" value="Response_reg"/>
    <property type="match status" value="1"/>
</dbReference>
<feature type="coiled-coil region" evidence="5">
    <location>
        <begin position="128"/>
        <end position="162"/>
    </location>
</feature>
<dbReference type="Pfam" id="PF02518">
    <property type="entry name" value="HATPase_c"/>
    <property type="match status" value="1"/>
</dbReference>
<dbReference type="PANTHER" id="PTHR24421">
    <property type="entry name" value="NITRATE/NITRITE SENSOR PROTEIN NARX-RELATED"/>
    <property type="match status" value="1"/>
</dbReference>
<keyword evidence="5" id="KW-0175">Coiled coil</keyword>
<dbReference type="Proteomes" id="UP001595693">
    <property type="component" value="Unassembled WGS sequence"/>
</dbReference>
<feature type="domain" description="Histidine kinase" evidence="6">
    <location>
        <begin position="272"/>
        <end position="359"/>
    </location>
</feature>
<dbReference type="SUPFAM" id="SSF52172">
    <property type="entry name" value="CheY-like"/>
    <property type="match status" value="1"/>
</dbReference>
<evidence type="ECO:0000256" key="2">
    <source>
        <dbReference type="ARBA" id="ARBA00022777"/>
    </source>
</evidence>
<dbReference type="InterPro" id="IPR005467">
    <property type="entry name" value="His_kinase_dom"/>
</dbReference>
<dbReference type="Gene3D" id="1.20.5.1930">
    <property type="match status" value="1"/>
</dbReference>
<dbReference type="EMBL" id="JBHSAJ010000066">
    <property type="protein sequence ID" value="MFC3937459.1"/>
    <property type="molecule type" value="Genomic_DNA"/>
</dbReference>
<keyword evidence="9" id="KW-1185">Reference proteome</keyword>
<keyword evidence="3" id="KW-0902">Two-component regulatory system</keyword>
<dbReference type="PROSITE" id="PS50110">
    <property type="entry name" value="RESPONSE_REGULATORY"/>
    <property type="match status" value="1"/>
</dbReference>
<evidence type="ECO:0000313" key="9">
    <source>
        <dbReference type="Proteomes" id="UP001595693"/>
    </source>
</evidence>
<dbReference type="Gene3D" id="3.40.50.2300">
    <property type="match status" value="1"/>
</dbReference>
<evidence type="ECO:0000256" key="3">
    <source>
        <dbReference type="ARBA" id="ARBA00023012"/>
    </source>
</evidence>
<evidence type="ECO:0000256" key="5">
    <source>
        <dbReference type="SAM" id="Coils"/>
    </source>
</evidence>
<keyword evidence="4" id="KW-0597">Phosphoprotein</keyword>
<comment type="caution">
    <text evidence="8">The sequence shown here is derived from an EMBL/GenBank/DDBJ whole genome shotgun (WGS) entry which is preliminary data.</text>
</comment>
<dbReference type="RefSeq" id="WP_055398275.1">
    <property type="nucleotide sequence ID" value="NZ_CP192460.1"/>
</dbReference>
<evidence type="ECO:0000256" key="1">
    <source>
        <dbReference type="ARBA" id="ARBA00022679"/>
    </source>
</evidence>
<feature type="modified residue" description="4-aspartylphosphate" evidence="4">
    <location>
        <position position="62"/>
    </location>
</feature>
<keyword evidence="8" id="KW-0547">Nucleotide-binding</keyword>
<dbReference type="InterPro" id="IPR001789">
    <property type="entry name" value="Sig_transdc_resp-reg_receiver"/>
</dbReference>
<dbReference type="CDD" id="cd16917">
    <property type="entry name" value="HATPase_UhpB-NarQ-NarX-like"/>
    <property type="match status" value="1"/>
</dbReference>
<dbReference type="InterPro" id="IPR036890">
    <property type="entry name" value="HATPase_C_sf"/>
</dbReference>
<name>A0ABV8DFZ4_9BURK</name>
<keyword evidence="8" id="KW-0067">ATP-binding</keyword>
<proteinExistence type="predicted"/>
<dbReference type="SUPFAM" id="SSF55874">
    <property type="entry name" value="ATPase domain of HSP90 chaperone/DNA topoisomerase II/histidine kinase"/>
    <property type="match status" value="1"/>
</dbReference>
<feature type="domain" description="Response regulatory" evidence="7">
    <location>
        <begin position="11"/>
        <end position="127"/>
    </location>
</feature>
<dbReference type="InterPro" id="IPR011006">
    <property type="entry name" value="CheY-like_superfamily"/>
</dbReference>
<dbReference type="InterPro" id="IPR050482">
    <property type="entry name" value="Sensor_HK_TwoCompSys"/>
</dbReference>
<sequence>MVTIASDQTLNILHLEDSLADHELTALTLRRSGLHCHLHRVDSLSEFQRLTDIQPFDIILADYRLPGFTALDAWAHVVQKPQHPPFILLSGAIGEAAAVDAIRLGIADYLLKDDLQRLPHVIARALEVHEARQARELAVSQLEASERRLADLTEHLQTSIEQERASIAREIHDDIGGALTAVRFDVAWIGRHSTNTEMQEHAASAAEMLQHAIGASQRIMMNLRPPILEQGLVAAVQWLAAGFERRSGIPARVISSSESIRATADIQLVAYRTAQEALTNISKHAHPRTVHIDLSDKEDVLTLEVTDDGQGIDPCMLEKPKAFGLKGLHERARTVGGWLDISSRPGQGTSVILSIPLTSHPTPPAPGDAQ</sequence>
<evidence type="ECO:0000313" key="8">
    <source>
        <dbReference type="EMBL" id="MFC3937459.1"/>
    </source>
</evidence>